<accession>A0AAD9UIX6</accession>
<sequence length="145" mass="15966">MDETTISGVAALCFLADDSGFQGNLVTEDQKHFGLVGKATESCCHEYHTCCFEKPPVFYDITLTAPGSGDWSDVVLRGVMRTGGDNCSLSSQEVTFDTDELLVNQSAEAHIKKYFSTKWLGRSCYVCIGQLLATVLRENHTDKIK</sequence>
<reference evidence="1" key="1">
    <citation type="journal article" date="2023" name="Mol. Biol. Evol.">
        <title>Third-Generation Sequencing Reveals the Adaptive Role of the Epigenome in Three Deep-Sea Polychaetes.</title>
        <authorList>
            <person name="Perez M."/>
            <person name="Aroh O."/>
            <person name="Sun Y."/>
            <person name="Lan Y."/>
            <person name="Juniper S.K."/>
            <person name="Young C.R."/>
            <person name="Angers B."/>
            <person name="Qian P.Y."/>
        </authorList>
    </citation>
    <scope>NUCLEOTIDE SEQUENCE</scope>
    <source>
        <strain evidence="1">R07B-5</strain>
    </source>
</reference>
<gene>
    <name evidence="1" type="ORF">NP493_57g05013</name>
</gene>
<evidence type="ECO:0000313" key="2">
    <source>
        <dbReference type="Proteomes" id="UP001209878"/>
    </source>
</evidence>
<dbReference type="EMBL" id="JAODUO010000057">
    <property type="protein sequence ID" value="KAK2191199.1"/>
    <property type="molecule type" value="Genomic_DNA"/>
</dbReference>
<protein>
    <submittedName>
        <fullName evidence="1">Uncharacterized protein</fullName>
    </submittedName>
</protein>
<name>A0AAD9UIX6_RIDPI</name>
<proteinExistence type="predicted"/>
<keyword evidence="2" id="KW-1185">Reference proteome</keyword>
<dbReference type="Proteomes" id="UP001209878">
    <property type="component" value="Unassembled WGS sequence"/>
</dbReference>
<organism evidence="1 2">
    <name type="scientific">Ridgeia piscesae</name>
    <name type="common">Tubeworm</name>
    <dbReference type="NCBI Taxonomy" id="27915"/>
    <lineage>
        <taxon>Eukaryota</taxon>
        <taxon>Metazoa</taxon>
        <taxon>Spiralia</taxon>
        <taxon>Lophotrochozoa</taxon>
        <taxon>Annelida</taxon>
        <taxon>Polychaeta</taxon>
        <taxon>Sedentaria</taxon>
        <taxon>Canalipalpata</taxon>
        <taxon>Sabellida</taxon>
        <taxon>Siboglinidae</taxon>
        <taxon>Ridgeia</taxon>
    </lineage>
</organism>
<evidence type="ECO:0000313" key="1">
    <source>
        <dbReference type="EMBL" id="KAK2191199.1"/>
    </source>
</evidence>
<dbReference type="AlphaFoldDB" id="A0AAD9UIX6"/>
<comment type="caution">
    <text evidence="1">The sequence shown here is derived from an EMBL/GenBank/DDBJ whole genome shotgun (WGS) entry which is preliminary data.</text>
</comment>